<reference evidence="3" key="1">
    <citation type="journal article" date="2020" name="Nat. Commun.">
        <title>Genome sequence of the cluster root forming white lupin.</title>
        <authorList>
            <person name="Hufnagel B."/>
            <person name="Marques A."/>
            <person name="Soriano A."/>
            <person name="Marques L."/>
            <person name="Divol F."/>
            <person name="Doumas P."/>
            <person name="Sallet E."/>
            <person name="Mancinotti D."/>
            <person name="Carrere S."/>
            <person name="Marande W."/>
            <person name="Arribat S."/>
            <person name="Keller J."/>
            <person name="Huneau C."/>
            <person name="Blein T."/>
            <person name="Aime D."/>
            <person name="Laguerre M."/>
            <person name="Taylor J."/>
            <person name="Schubert V."/>
            <person name="Nelson M."/>
            <person name="Geu-Flores F."/>
            <person name="Crespi M."/>
            <person name="Gallardo-Guerrero K."/>
            <person name="Delaux P.-M."/>
            <person name="Salse J."/>
            <person name="Berges H."/>
            <person name="Guyot R."/>
            <person name="Gouzy J."/>
            <person name="Peret B."/>
        </authorList>
    </citation>
    <scope>NUCLEOTIDE SEQUENCE [LARGE SCALE GENOMIC DNA]</scope>
    <source>
        <strain evidence="3">cv. Amiga</strain>
    </source>
</reference>
<dbReference type="CDD" id="cd22152">
    <property type="entry name" value="F-box_AtAFR-like"/>
    <property type="match status" value="1"/>
</dbReference>
<organism evidence="2 3">
    <name type="scientific">Lupinus albus</name>
    <name type="common">White lupine</name>
    <name type="synonym">Lupinus termis</name>
    <dbReference type="NCBI Taxonomy" id="3870"/>
    <lineage>
        <taxon>Eukaryota</taxon>
        <taxon>Viridiplantae</taxon>
        <taxon>Streptophyta</taxon>
        <taxon>Embryophyta</taxon>
        <taxon>Tracheophyta</taxon>
        <taxon>Spermatophyta</taxon>
        <taxon>Magnoliopsida</taxon>
        <taxon>eudicotyledons</taxon>
        <taxon>Gunneridae</taxon>
        <taxon>Pentapetalae</taxon>
        <taxon>rosids</taxon>
        <taxon>fabids</taxon>
        <taxon>Fabales</taxon>
        <taxon>Fabaceae</taxon>
        <taxon>Papilionoideae</taxon>
        <taxon>50 kb inversion clade</taxon>
        <taxon>genistoids sensu lato</taxon>
        <taxon>core genistoids</taxon>
        <taxon>Genisteae</taxon>
        <taxon>Lupinus</taxon>
    </lineage>
</organism>
<protein>
    <submittedName>
        <fullName evidence="2">Putative F-box domain, kelch-type beta propeller</fullName>
    </submittedName>
</protein>
<dbReference type="Proteomes" id="UP000447434">
    <property type="component" value="Chromosome 25"/>
</dbReference>
<dbReference type="InterPro" id="IPR036047">
    <property type="entry name" value="F-box-like_dom_sf"/>
</dbReference>
<dbReference type="InterPro" id="IPR044595">
    <property type="entry name" value="KMD1-4"/>
</dbReference>
<dbReference type="SMART" id="SM00612">
    <property type="entry name" value="Kelch"/>
    <property type="match status" value="2"/>
</dbReference>
<dbReference type="GO" id="GO:2000762">
    <property type="term" value="P:regulation of phenylpropanoid metabolic process"/>
    <property type="evidence" value="ECO:0007669"/>
    <property type="project" value="InterPro"/>
</dbReference>
<dbReference type="Gene3D" id="2.120.10.80">
    <property type="entry name" value="Kelch-type beta propeller"/>
    <property type="match status" value="2"/>
</dbReference>
<dbReference type="OrthoDB" id="191037at2759"/>
<feature type="domain" description="F-box" evidence="1">
    <location>
        <begin position="5"/>
        <end position="46"/>
    </location>
</feature>
<dbReference type="SUPFAM" id="SSF81383">
    <property type="entry name" value="F-box domain"/>
    <property type="match status" value="1"/>
</dbReference>
<dbReference type="EMBL" id="WOCE01000025">
    <property type="protein sequence ID" value="KAE9584583.1"/>
    <property type="molecule type" value="Genomic_DNA"/>
</dbReference>
<dbReference type="PANTHER" id="PTHR46407">
    <property type="entry name" value="OS02G0208700 PROTEIN"/>
    <property type="match status" value="1"/>
</dbReference>
<proteinExistence type="predicted"/>
<gene>
    <name evidence="2" type="ORF">Lalb_Chr25g0279621</name>
</gene>
<accession>A0A6A4MTD9</accession>
<dbReference type="Pfam" id="PF01344">
    <property type="entry name" value="Kelch_1"/>
    <property type="match status" value="3"/>
</dbReference>
<dbReference type="Pfam" id="PF00646">
    <property type="entry name" value="F-box"/>
    <property type="match status" value="1"/>
</dbReference>
<evidence type="ECO:0000313" key="2">
    <source>
        <dbReference type="EMBL" id="KAE9584583.1"/>
    </source>
</evidence>
<name>A0A6A4MTD9_LUPAL</name>
<dbReference type="SUPFAM" id="SSF117281">
    <property type="entry name" value="Kelch motif"/>
    <property type="match status" value="1"/>
</dbReference>
<dbReference type="InterPro" id="IPR015915">
    <property type="entry name" value="Kelch-typ_b-propeller"/>
</dbReference>
<dbReference type="InterPro" id="IPR006652">
    <property type="entry name" value="Kelch_1"/>
</dbReference>
<sequence length="363" mass="40573">MMDLISGLPEDIARECLIRVSYQQFPAVASVCKEWKTEIASPEFRRQRRSTGHSQNILIMVQARPEPEKSETGSTKRIKNPVYFLSVFEPETGTWTELPPLPGFESGLPMFCQLTGVGPDLVLIGGLDPMTWKASNSVFIYNFLTAKWRRGTHMPGQPRNFFACVSDSHGRVFVAGGHDNEKNALRSVLEYDVTSDLWVPLPDMATERDECKAVFHHGKLNVVGGYSTEAQGQFGKSAEVFDFATWQWTLVDEFLDYATCPRTLVDNSDDDNDDDNVYICREGELMVMEDSTWQKITTVPSEIRHVAHVGVFDGVVLVIGSSGYGEEHESLVFDVKSNTWKKLGSPEGFRGHVQTGFIASLSS</sequence>
<evidence type="ECO:0000313" key="3">
    <source>
        <dbReference type="Proteomes" id="UP000447434"/>
    </source>
</evidence>
<evidence type="ECO:0000259" key="1">
    <source>
        <dbReference type="Pfam" id="PF00646"/>
    </source>
</evidence>
<dbReference type="GO" id="GO:0080037">
    <property type="term" value="P:negative regulation of cytokinin-activated signaling pathway"/>
    <property type="evidence" value="ECO:0007669"/>
    <property type="project" value="InterPro"/>
</dbReference>
<comment type="caution">
    <text evidence="2">The sequence shown here is derived from an EMBL/GenBank/DDBJ whole genome shotgun (WGS) entry which is preliminary data.</text>
</comment>
<keyword evidence="3" id="KW-1185">Reference proteome</keyword>
<dbReference type="PANTHER" id="PTHR46407:SF17">
    <property type="entry name" value="GALACTOSE OXIDASE_KELCH REPEAT PROTEIN"/>
    <property type="match status" value="1"/>
</dbReference>
<dbReference type="InterPro" id="IPR001810">
    <property type="entry name" value="F-box_dom"/>
</dbReference>
<dbReference type="AlphaFoldDB" id="A0A6A4MTD9"/>